<feature type="transmembrane region" description="Helical" evidence="4">
    <location>
        <begin position="12"/>
        <end position="30"/>
    </location>
</feature>
<feature type="transmembrane region" description="Helical" evidence="4">
    <location>
        <begin position="165"/>
        <end position="186"/>
    </location>
</feature>
<dbReference type="RefSeq" id="WP_095609953.1">
    <property type="nucleotide sequence ID" value="NZ_NMPM01000010.1"/>
</dbReference>
<keyword evidence="6" id="KW-1185">Reference proteome</keyword>
<evidence type="ECO:0000313" key="6">
    <source>
        <dbReference type="Proteomes" id="UP000218332"/>
    </source>
</evidence>
<evidence type="ECO:0000256" key="2">
    <source>
        <dbReference type="ARBA" id="ARBA00022989"/>
    </source>
</evidence>
<evidence type="ECO:0000256" key="4">
    <source>
        <dbReference type="SAM" id="Phobius"/>
    </source>
</evidence>
<dbReference type="Pfam" id="PF07690">
    <property type="entry name" value="MFS_1"/>
    <property type="match status" value="1"/>
</dbReference>
<sequence>MEQTQSPDSPGVTVLASASVLFGIGLLMFGNGLQGSLIGVRATVEQFNSTVIGIIMASYFVGFLVGSTWTPSILRKVGHIRVFAGLTAIASVTILAQDLFVQSVVWGVMRFLAGVCFAGIYVVAESWLNSFAGNRTRAQLLAIYMVIMYTGLSGGQFLLNLAEPASADLFMIASGLISLAVVPMLLSGVQAPERQVPLDLLLTGKPVHRDQVLLKMIAHLRQIRFKRRSRLNAQLLCCRLIHRCRRGTAGGHEQEQGDQR</sequence>
<keyword evidence="2 4" id="KW-1133">Transmembrane helix</keyword>
<evidence type="ECO:0000256" key="3">
    <source>
        <dbReference type="ARBA" id="ARBA00023136"/>
    </source>
</evidence>
<dbReference type="AlphaFoldDB" id="A0A2A2I7J0"/>
<comment type="caution">
    <text evidence="5">The sequence shown here is derived from an EMBL/GenBank/DDBJ whole genome shotgun (WGS) entry which is preliminary data.</text>
</comment>
<reference evidence="5 6" key="1">
    <citation type="submission" date="2017-07" db="EMBL/GenBank/DDBJ databases">
        <title>Tamlnaduibacter salinus (Mi-7) genome sequencing.</title>
        <authorList>
            <person name="Verma A."/>
            <person name="Krishnamurthi S."/>
        </authorList>
    </citation>
    <scope>NUCLEOTIDE SEQUENCE [LARGE SCALE GENOMIC DNA]</scope>
    <source>
        <strain evidence="5 6">Mi-7</strain>
    </source>
</reference>
<dbReference type="Proteomes" id="UP000218332">
    <property type="component" value="Unassembled WGS sequence"/>
</dbReference>
<proteinExistence type="predicted"/>
<dbReference type="Gene3D" id="1.20.1250.20">
    <property type="entry name" value="MFS general substrate transporter like domains"/>
    <property type="match status" value="1"/>
</dbReference>
<evidence type="ECO:0000256" key="1">
    <source>
        <dbReference type="ARBA" id="ARBA00022692"/>
    </source>
</evidence>
<evidence type="ECO:0008006" key="7">
    <source>
        <dbReference type="Google" id="ProtNLM"/>
    </source>
</evidence>
<dbReference type="SUPFAM" id="SSF103473">
    <property type="entry name" value="MFS general substrate transporter"/>
    <property type="match status" value="1"/>
</dbReference>
<gene>
    <name evidence="5" type="ORF">CF392_02870</name>
</gene>
<dbReference type="InterPro" id="IPR036259">
    <property type="entry name" value="MFS_trans_sf"/>
</dbReference>
<evidence type="ECO:0000313" key="5">
    <source>
        <dbReference type="EMBL" id="PAV27090.1"/>
    </source>
</evidence>
<feature type="transmembrane region" description="Helical" evidence="4">
    <location>
        <begin position="82"/>
        <end position="101"/>
    </location>
</feature>
<feature type="transmembrane region" description="Helical" evidence="4">
    <location>
        <begin position="50"/>
        <end position="70"/>
    </location>
</feature>
<dbReference type="PANTHER" id="PTHR23521:SF3">
    <property type="entry name" value="MFS TRANSPORTER"/>
    <property type="match status" value="1"/>
</dbReference>
<organism evidence="5 6">
    <name type="scientific">Tamilnaduibacter salinus</name>
    <dbReference type="NCBI Taxonomy" id="1484056"/>
    <lineage>
        <taxon>Bacteria</taxon>
        <taxon>Pseudomonadati</taxon>
        <taxon>Pseudomonadota</taxon>
        <taxon>Gammaproteobacteria</taxon>
        <taxon>Pseudomonadales</taxon>
        <taxon>Marinobacteraceae</taxon>
        <taxon>Tamilnaduibacter</taxon>
    </lineage>
</organism>
<dbReference type="PANTHER" id="PTHR23521">
    <property type="entry name" value="TRANSPORTER MFS SUPERFAMILY"/>
    <property type="match status" value="1"/>
</dbReference>
<feature type="transmembrane region" description="Helical" evidence="4">
    <location>
        <begin position="107"/>
        <end position="128"/>
    </location>
</feature>
<dbReference type="EMBL" id="NMPM01000010">
    <property type="protein sequence ID" value="PAV27090.1"/>
    <property type="molecule type" value="Genomic_DNA"/>
</dbReference>
<feature type="transmembrane region" description="Helical" evidence="4">
    <location>
        <begin position="140"/>
        <end position="159"/>
    </location>
</feature>
<protein>
    <recommendedName>
        <fullName evidence="7">MFS transporter</fullName>
    </recommendedName>
</protein>
<dbReference type="GO" id="GO:0022857">
    <property type="term" value="F:transmembrane transporter activity"/>
    <property type="evidence" value="ECO:0007669"/>
    <property type="project" value="InterPro"/>
</dbReference>
<dbReference type="InterPro" id="IPR011701">
    <property type="entry name" value="MFS"/>
</dbReference>
<keyword evidence="3 4" id="KW-0472">Membrane</keyword>
<dbReference type="GO" id="GO:0005886">
    <property type="term" value="C:plasma membrane"/>
    <property type="evidence" value="ECO:0007669"/>
    <property type="project" value="TreeGrafter"/>
</dbReference>
<accession>A0A2A2I7J0</accession>
<name>A0A2A2I7J0_9GAMM</name>
<keyword evidence="1 4" id="KW-0812">Transmembrane</keyword>